<proteinExistence type="predicted"/>
<dbReference type="EMBL" id="VSSQ01002300">
    <property type="protein sequence ID" value="MPM14560.1"/>
    <property type="molecule type" value="Genomic_DNA"/>
</dbReference>
<dbReference type="Pfam" id="PF13302">
    <property type="entry name" value="Acetyltransf_3"/>
    <property type="match status" value="1"/>
</dbReference>
<name>A0A644XEA6_9ZZZZ</name>
<dbReference type="Gene3D" id="3.40.630.30">
    <property type="match status" value="1"/>
</dbReference>
<dbReference type="InterPro" id="IPR051531">
    <property type="entry name" value="N-acetyltransferase"/>
</dbReference>
<dbReference type="AlphaFoldDB" id="A0A644XEA6"/>
<dbReference type="PANTHER" id="PTHR43792:SF1">
    <property type="entry name" value="N-ACETYLTRANSFERASE DOMAIN-CONTAINING PROTEIN"/>
    <property type="match status" value="1"/>
</dbReference>
<accession>A0A644XEA6</accession>
<dbReference type="PROSITE" id="PS51186">
    <property type="entry name" value="GNAT"/>
    <property type="match status" value="1"/>
</dbReference>
<gene>
    <name evidence="2" type="ORF">SDC9_60924</name>
</gene>
<organism evidence="2">
    <name type="scientific">bioreactor metagenome</name>
    <dbReference type="NCBI Taxonomy" id="1076179"/>
    <lineage>
        <taxon>unclassified sequences</taxon>
        <taxon>metagenomes</taxon>
        <taxon>ecological metagenomes</taxon>
    </lineage>
</organism>
<dbReference type="SUPFAM" id="SSF55729">
    <property type="entry name" value="Acyl-CoA N-acyltransferases (Nat)"/>
    <property type="match status" value="1"/>
</dbReference>
<protein>
    <recommendedName>
        <fullName evidence="1">N-acetyltransferase domain-containing protein</fullName>
    </recommendedName>
</protein>
<evidence type="ECO:0000259" key="1">
    <source>
        <dbReference type="PROSITE" id="PS51186"/>
    </source>
</evidence>
<reference evidence="2" key="1">
    <citation type="submission" date="2019-08" db="EMBL/GenBank/DDBJ databases">
        <authorList>
            <person name="Kucharzyk K."/>
            <person name="Murdoch R.W."/>
            <person name="Higgins S."/>
            <person name="Loffler F."/>
        </authorList>
    </citation>
    <scope>NUCLEOTIDE SEQUENCE</scope>
</reference>
<evidence type="ECO:0000313" key="2">
    <source>
        <dbReference type="EMBL" id="MPM14560.1"/>
    </source>
</evidence>
<dbReference type="GO" id="GO:0016747">
    <property type="term" value="F:acyltransferase activity, transferring groups other than amino-acyl groups"/>
    <property type="evidence" value="ECO:0007669"/>
    <property type="project" value="InterPro"/>
</dbReference>
<feature type="domain" description="N-acetyltransferase" evidence="1">
    <location>
        <begin position="12"/>
        <end position="161"/>
    </location>
</feature>
<sequence>MKSNLIIETDRCIVREFEEKDLDSFTTYRNDEQWMKYQDFKNLTKEQYRKALIKPLNIEKGMQLAIADKVTDELLGDLYLSKKEETVTIGYSINPIYARKGYTSEVLSGVIPNLKAEYPQCEIVAMIDKENLPSKNLLLKLGFVYDGWIEQWQSEVYIYSK</sequence>
<comment type="caution">
    <text evidence="2">The sequence shown here is derived from an EMBL/GenBank/DDBJ whole genome shotgun (WGS) entry which is preliminary data.</text>
</comment>
<dbReference type="InterPro" id="IPR016181">
    <property type="entry name" value="Acyl_CoA_acyltransferase"/>
</dbReference>
<dbReference type="InterPro" id="IPR000182">
    <property type="entry name" value="GNAT_dom"/>
</dbReference>
<dbReference type="PANTHER" id="PTHR43792">
    <property type="entry name" value="GNAT FAMILY, PUTATIVE (AFU_ORTHOLOGUE AFUA_3G00765)-RELATED-RELATED"/>
    <property type="match status" value="1"/>
</dbReference>